<dbReference type="InterPro" id="IPR016024">
    <property type="entry name" value="ARM-type_fold"/>
</dbReference>
<feature type="region of interest" description="Disordered" evidence="1">
    <location>
        <begin position="849"/>
        <end position="899"/>
    </location>
</feature>
<dbReference type="InParanoid" id="A0A6P8H824"/>
<feature type="compositionally biased region" description="Acidic residues" evidence="1">
    <location>
        <begin position="620"/>
        <end position="629"/>
    </location>
</feature>
<dbReference type="KEGG" id="aten:116286503"/>
<feature type="region of interest" description="Disordered" evidence="1">
    <location>
        <begin position="617"/>
        <end position="647"/>
    </location>
</feature>
<dbReference type="InterPro" id="IPR002999">
    <property type="entry name" value="Tudor"/>
</dbReference>
<accession>A0A6P8H824</accession>
<evidence type="ECO:0000259" key="2">
    <source>
        <dbReference type="Pfam" id="PF00567"/>
    </source>
</evidence>
<dbReference type="SMART" id="SM00185">
    <property type="entry name" value="ARM"/>
    <property type="match status" value="4"/>
</dbReference>
<reference evidence="5" key="1">
    <citation type="submission" date="2025-08" db="UniProtKB">
        <authorList>
            <consortium name="RefSeq"/>
        </authorList>
    </citation>
    <scope>IDENTIFICATION</scope>
    <source>
        <tissue evidence="5">Tentacle</tissue>
    </source>
</reference>
<dbReference type="Pfam" id="PF00567">
    <property type="entry name" value="TUDOR"/>
    <property type="match status" value="1"/>
</dbReference>
<feature type="compositionally biased region" description="Low complexity" evidence="1">
    <location>
        <begin position="858"/>
        <end position="877"/>
    </location>
</feature>
<dbReference type="PANTHER" id="PTHR12155:SF41">
    <property type="entry name" value="SCHLAFEN ALBA-2 DOMAIN-CONTAINING PROTEIN"/>
    <property type="match status" value="1"/>
</dbReference>
<dbReference type="AlphaFoldDB" id="A0A6P8H824"/>
<dbReference type="Gene3D" id="2.30.30.140">
    <property type="match status" value="1"/>
</dbReference>
<dbReference type="GeneID" id="116286503"/>
<protein>
    <submittedName>
        <fullName evidence="5">Uncharacterized protein LOC116286503 isoform X1</fullName>
    </submittedName>
</protein>
<dbReference type="InterPro" id="IPR038461">
    <property type="entry name" value="Schlafen_AlbA_2_dom_sf"/>
</dbReference>
<dbReference type="OrthoDB" id="10034606at2759"/>
<dbReference type="PANTHER" id="PTHR12155">
    <property type="entry name" value="SCHLAFEN"/>
    <property type="match status" value="1"/>
</dbReference>
<dbReference type="Proteomes" id="UP000515163">
    <property type="component" value="Unplaced"/>
</dbReference>
<dbReference type="InterPro" id="IPR011989">
    <property type="entry name" value="ARM-like"/>
</dbReference>
<feature type="domain" description="Tudor" evidence="2">
    <location>
        <begin position="271"/>
        <end position="388"/>
    </location>
</feature>
<feature type="domain" description="Schlafen AlbA-2" evidence="3">
    <location>
        <begin position="682"/>
        <end position="817"/>
    </location>
</feature>
<dbReference type="Gene3D" id="1.25.10.10">
    <property type="entry name" value="Leucine-rich Repeat Variant"/>
    <property type="match status" value="2"/>
</dbReference>
<organism evidence="4 5">
    <name type="scientific">Actinia tenebrosa</name>
    <name type="common">Australian red waratah sea anemone</name>
    <dbReference type="NCBI Taxonomy" id="6105"/>
    <lineage>
        <taxon>Eukaryota</taxon>
        <taxon>Metazoa</taxon>
        <taxon>Cnidaria</taxon>
        <taxon>Anthozoa</taxon>
        <taxon>Hexacorallia</taxon>
        <taxon>Actiniaria</taxon>
        <taxon>Actiniidae</taxon>
        <taxon>Actinia</taxon>
    </lineage>
</organism>
<keyword evidence="4" id="KW-1185">Reference proteome</keyword>
<dbReference type="SUPFAM" id="SSF63748">
    <property type="entry name" value="Tudor/PWWP/MBT"/>
    <property type="match status" value="1"/>
</dbReference>
<feature type="compositionally biased region" description="Basic and acidic residues" evidence="1">
    <location>
        <begin position="878"/>
        <end position="887"/>
    </location>
</feature>
<sequence length="914" mass="102404">MKDESDRQTKIALTKVIQESLRNPEKKNEFVREGTIDLLSELCRSKKSREIKAFALATMGVLCHGNQPAKDMIMNIGGLRTILSLCSTVEDGSNTDINTREKESRLLSHEQSAALLQKLTYKDEICQADLVTAGAIRRLIQLCDVFNPTGSHSNCCHVPSQYSDKANKLFTDLTVNKKLIGKVHELSKEESTKVIQNLIQSEAEIDCLREELNKIYNIDLYDTITEKDIHISNELITRGMAWPDLNSTSILPSEERNSPQKETKGIVWSDIRLSQVIDAGHFWAHIGGDSIGKSITAIDTFLRSQELAPYPDMPQPGDMVCVLETMASQKTTYRARVLDVSSSDEGLKAKVFAVDFGFTNVVPGMSLFILPRDPDSLPPQVSLCTLSGVQAKPKHAAILEYAAGALRNLSESNEDYISYIFMSSGIEALLKLCSIPNKKILIQVLGALMNISLDFRYRARIGYLGGVKILMDICLQYEEEDDVLLLALGTLQNIMVATVINRSRTADCHGLTIFVHLYLKTTNEEVKNRALRALKNLVGGSSSDSPERKNVLDLTAVMDECPTTQKRFSLSVTGDSEEHCKLSPRRLRTRKKRNRGMIEAKPTHISLSMDCIKKASSELSETDTSSDDDYAGRWTSETDGDTDGESLIKDLSTYTPSYSTLESPGTECENYYVQTHHMPFGEDETHEFSSQTNVHNISKRKIMKSLCAFLNNKKCGTIYIGVRGNGEISGVKVKRKERDLLRLGLDEMIDMFKPPLLHDMYKIDFIPVVRPQGSESAVTRNYVEERYVIQISLLKCTGLIYTIKGGKCYFRHKSANIELTTQEIREKTIHEQEVVYNTEIKRLRKELKGMRKQLAERTSGSDSPVPSSSPTSQPVTPETDKKSHEEVPIATTVQARTDHVKKQDECENHACVVM</sequence>
<dbReference type="Pfam" id="PF04326">
    <property type="entry name" value="SLFN_AlbA_2"/>
    <property type="match status" value="1"/>
</dbReference>
<dbReference type="Gene3D" id="3.30.950.30">
    <property type="entry name" value="Schlafen, AAA domain"/>
    <property type="match status" value="1"/>
</dbReference>
<evidence type="ECO:0000259" key="3">
    <source>
        <dbReference type="Pfam" id="PF04326"/>
    </source>
</evidence>
<gene>
    <name evidence="5" type="primary">LOC116286503</name>
</gene>
<proteinExistence type="predicted"/>
<evidence type="ECO:0000256" key="1">
    <source>
        <dbReference type="SAM" id="MobiDB-lite"/>
    </source>
</evidence>
<dbReference type="InterPro" id="IPR007421">
    <property type="entry name" value="Schlafen_AlbA_2_dom"/>
</dbReference>
<dbReference type="SUPFAM" id="SSF48371">
    <property type="entry name" value="ARM repeat"/>
    <property type="match status" value="1"/>
</dbReference>
<dbReference type="InterPro" id="IPR035437">
    <property type="entry name" value="SNase_OB-fold_sf"/>
</dbReference>
<dbReference type="Gene3D" id="2.40.50.90">
    <property type="match status" value="1"/>
</dbReference>
<name>A0A6P8H824_ACTTE</name>
<evidence type="ECO:0000313" key="4">
    <source>
        <dbReference type="Proteomes" id="UP000515163"/>
    </source>
</evidence>
<dbReference type="InterPro" id="IPR029684">
    <property type="entry name" value="Schlafen"/>
</dbReference>
<evidence type="ECO:0000313" key="5">
    <source>
        <dbReference type="RefSeq" id="XP_031548892.1"/>
    </source>
</evidence>
<dbReference type="InterPro" id="IPR000225">
    <property type="entry name" value="Armadillo"/>
</dbReference>
<dbReference type="RefSeq" id="XP_031548892.1">
    <property type="nucleotide sequence ID" value="XM_031693032.1"/>
</dbReference>